<dbReference type="Proteomes" id="UP000002745">
    <property type="component" value="Chromosome"/>
</dbReference>
<dbReference type="Gene3D" id="3.40.50.720">
    <property type="entry name" value="NAD(P)-binding Rossmann-like Domain"/>
    <property type="match status" value="1"/>
</dbReference>
<keyword evidence="4" id="KW-1185">Reference proteome</keyword>
<evidence type="ECO:0000313" key="3">
    <source>
        <dbReference type="EMBL" id="ACT59227.1"/>
    </source>
</evidence>
<proteinExistence type="predicted"/>
<feature type="domain" description="Ryanodine receptor Ryr" evidence="2">
    <location>
        <begin position="541"/>
        <end position="599"/>
    </location>
</feature>
<dbReference type="eggNOG" id="COG1226">
    <property type="taxonomic scope" value="Bacteria"/>
</dbReference>
<organism evidence="3 4">
    <name type="scientific">Hirschia baltica (strain ATCC 49814 / DSM 5838 / IFAM 1418)</name>
    <dbReference type="NCBI Taxonomy" id="582402"/>
    <lineage>
        <taxon>Bacteria</taxon>
        <taxon>Pseudomonadati</taxon>
        <taxon>Pseudomonadota</taxon>
        <taxon>Alphaproteobacteria</taxon>
        <taxon>Hyphomonadales</taxon>
        <taxon>Hyphomonadaceae</taxon>
        <taxon>Hirschia</taxon>
    </lineage>
</organism>
<dbReference type="HOGENOM" id="CLU_029337_0_0_5"/>
<name>C6XJD2_HIRBI</name>
<gene>
    <name evidence="3" type="ordered locus">Hbal_1539</name>
</gene>
<feature type="transmembrane region" description="Helical" evidence="1">
    <location>
        <begin position="21"/>
        <end position="42"/>
    </location>
</feature>
<sequence>MLFVRFILRRFESLGLHRSAFLYWILLVIVSSVSIVCGYLGWMNWQLDPSSGGFVPRSHEDRNWQTIIEAVQLSVKSIFASDIYISTSLQDMPPKLQIARLFGSFAFVLMFGRIFIFALGGKASRLFMWARKNHDVVLGDDELAEKYATLAEVKVTHITNSNVGHNTLKPDGRLKVDLVKAGVSRARRVIVAMSSDVETWSEAQKIAHIYPDTEILAHITDPWLLERIGKADPATHLKPFSFVSGAAREVMLAHPPYLLARRKQSDVQHIIIVGFGYLGQALVREFLITSISNAPARMAVTIIDPDAKKQSAAFKARHPGLSDYVDFAFMAGELTLKSPTIEAHLIQRCKDMPACAVYIALEEEEHPLVSAVAIKDRAEREGWFDAPIFVNSAEGSGLKKVRQGAGKLGQKANASDTCNSHNILSELSLIPFGSWENGMDGTELLTPDYDEIPRKFHETYIETLNKTNKAKVLSNDWDLLEEEFRVANRRVAGHIRATLDAAGFDLNAWLEKGSEGGHSYKCTDLPEAAANFLDLDNVYEIEKLAQLQHKRWMFDRLLNGWKYDPVRNNQARLHNCLVEYDQLDESTKEQDRAMVRQIASIIRSV</sequence>
<dbReference type="OrthoDB" id="4228364at2"/>
<dbReference type="RefSeq" id="WP_015827377.1">
    <property type="nucleotide sequence ID" value="NC_012982.1"/>
</dbReference>
<feature type="transmembrane region" description="Helical" evidence="1">
    <location>
        <begin position="98"/>
        <end position="119"/>
    </location>
</feature>
<dbReference type="KEGG" id="hba:Hbal_1539"/>
<dbReference type="EMBL" id="CP001678">
    <property type="protein sequence ID" value="ACT59227.1"/>
    <property type="molecule type" value="Genomic_DNA"/>
</dbReference>
<evidence type="ECO:0000313" key="4">
    <source>
        <dbReference type="Proteomes" id="UP000002745"/>
    </source>
</evidence>
<keyword evidence="1" id="KW-0812">Transmembrane</keyword>
<dbReference type="AlphaFoldDB" id="C6XJD2"/>
<dbReference type="STRING" id="582402.Hbal_1539"/>
<keyword evidence="1" id="KW-1133">Transmembrane helix</keyword>
<protein>
    <recommendedName>
        <fullName evidence="2">Ryanodine receptor Ryr domain-containing protein</fullName>
    </recommendedName>
</protein>
<evidence type="ECO:0000256" key="1">
    <source>
        <dbReference type="SAM" id="Phobius"/>
    </source>
</evidence>
<evidence type="ECO:0000259" key="2">
    <source>
        <dbReference type="Pfam" id="PF02026"/>
    </source>
</evidence>
<accession>C6XJD2</accession>
<dbReference type="Pfam" id="PF02026">
    <property type="entry name" value="RyR"/>
    <property type="match status" value="1"/>
</dbReference>
<keyword evidence="1" id="KW-0472">Membrane</keyword>
<dbReference type="Gene3D" id="6.20.350.10">
    <property type="match status" value="1"/>
</dbReference>
<dbReference type="InterPro" id="IPR003032">
    <property type="entry name" value="Ryanodine_rcpt"/>
</dbReference>
<reference evidence="4" key="1">
    <citation type="journal article" date="2011" name="J. Bacteriol.">
        <title>Genome sequences of eight morphologically diverse alphaproteobacteria.</title>
        <authorList>
            <consortium name="US DOE Joint Genome Institute"/>
            <person name="Brown P.J."/>
            <person name="Kysela D.T."/>
            <person name="Buechlein A."/>
            <person name="Hemmerich C."/>
            <person name="Brun Y.V."/>
        </authorList>
    </citation>
    <scope>NUCLEOTIDE SEQUENCE [LARGE SCALE GENOMIC DNA]</scope>
    <source>
        <strain evidence="4">ATCC 49814 / DSM 5838 / IFAM 1418</strain>
    </source>
</reference>